<sequence>MTTNYIPTKLNVLPHGKLTSGGLLHLSEIMSPKPASNVSDEASAAVEEALHIFQIARSALHRASMTPQDVIYVHLYLSKIAHFALINQHYRAFFGAELPPSRSCVAIGEGVIPGNRRVLLDLCAQKSSGKAMRSNDGGTKQLLHSSGNLLREVLHVQGISYWAPVCVGPYSQANTVRGGMTMLAGQIGLDPPTMALVSRGENNRVESCKAQLRQAWRNAAAVLDAQSNATLDHCLGALVYVNSDVMMPSNDDNNDAPRQFLPWNEVEAISAEAIAQNGGILSGFADGQGSSNDGGEGEFDGYEDEETAMEMQKQRAAVVDMDDDDHSKPKFSIPILTVAIPEMPMGALSEVELVCVTQKAFKGVGVATVELESSKVSSSLSSRSLLQMGNAQIGGIAWDCGYNYCDDDDSMKMESGEQEQPCYCNAEINGSVRFAKGCCAVAWIKALLLSHDNGGNDEQDMAGMMELELIFPELLKKVKNAAHVAGMTPDDVLHIRLYYNMSHLNDDGVRLRSAFNAAIASNFGKAAPACSIIPVVMESDVVFAAQCIVCNLVHMESEMWARYGRSSN</sequence>
<dbReference type="GO" id="GO:0017183">
    <property type="term" value="P:protein histidyl modification to diphthamide"/>
    <property type="evidence" value="ECO:0007669"/>
    <property type="project" value="TreeGrafter"/>
</dbReference>
<dbReference type="AlphaFoldDB" id="A0A7S2KWY5"/>
<dbReference type="InterPro" id="IPR035959">
    <property type="entry name" value="RutC-like_sf"/>
</dbReference>
<dbReference type="PANTHER" id="PTHR12196:SF2">
    <property type="entry name" value="DIPHTHINE--AMMONIA LIGASE"/>
    <property type="match status" value="1"/>
</dbReference>
<dbReference type="SUPFAM" id="SSF55298">
    <property type="entry name" value="YjgF-like"/>
    <property type="match status" value="2"/>
</dbReference>
<reference evidence="1" key="1">
    <citation type="submission" date="2021-01" db="EMBL/GenBank/DDBJ databases">
        <authorList>
            <person name="Corre E."/>
            <person name="Pelletier E."/>
            <person name="Niang G."/>
            <person name="Scheremetjew M."/>
            <person name="Finn R."/>
            <person name="Kale V."/>
            <person name="Holt S."/>
            <person name="Cochrane G."/>
            <person name="Meng A."/>
            <person name="Brown T."/>
            <person name="Cohen L."/>
        </authorList>
    </citation>
    <scope>NUCLEOTIDE SEQUENCE</scope>
    <source>
        <strain evidence="1">B650</strain>
    </source>
</reference>
<dbReference type="InterPro" id="IPR030662">
    <property type="entry name" value="DPH6/MJ0570"/>
</dbReference>
<dbReference type="EMBL" id="HBGY01020303">
    <property type="protein sequence ID" value="CAD9589143.1"/>
    <property type="molecule type" value="Transcribed_RNA"/>
</dbReference>
<gene>
    <name evidence="1" type="ORF">LDAN0321_LOCUS12798</name>
</gene>
<dbReference type="PANTHER" id="PTHR12196">
    <property type="entry name" value="DOMAIN OF UNKNOWN FUNCTION 71 DUF71 -CONTAINING PROTEIN"/>
    <property type="match status" value="1"/>
</dbReference>
<dbReference type="Gene3D" id="3.30.1330.40">
    <property type="entry name" value="RutC-like"/>
    <property type="match status" value="2"/>
</dbReference>
<organism evidence="1">
    <name type="scientific">Leptocylindrus danicus</name>
    <dbReference type="NCBI Taxonomy" id="163516"/>
    <lineage>
        <taxon>Eukaryota</taxon>
        <taxon>Sar</taxon>
        <taxon>Stramenopiles</taxon>
        <taxon>Ochrophyta</taxon>
        <taxon>Bacillariophyta</taxon>
        <taxon>Coscinodiscophyceae</taxon>
        <taxon>Chaetocerotophycidae</taxon>
        <taxon>Leptocylindrales</taxon>
        <taxon>Leptocylindraceae</taxon>
        <taxon>Leptocylindrus</taxon>
    </lineage>
</organism>
<name>A0A7S2KWY5_9STRA</name>
<protein>
    <submittedName>
        <fullName evidence="1">Uncharacterized protein</fullName>
    </submittedName>
</protein>
<evidence type="ECO:0000313" key="1">
    <source>
        <dbReference type="EMBL" id="CAD9589143.1"/>
    </source>
</evidence>
<dbReference type="GO" id="GO:0017178">
    <property type="term" value="F:diphthine-ammonia ligase activity"/>
    <property type="evidence" value="ECO:0007669"/>
    <property type="project" value="TreeGrafter"/>
</dbReference>
<accession>A0A7S2KWY5</accession>
<proteinExistence type="predicted"/>